<dbReference type="PANTHER" id="PTHR45766">
    <property type="entry name" value="DNA ANNEALING HELICASE AND ENDONUCLEASE ZRANB3 FAMILY MEMBER"/>
    <property type="match status" value="1"/>
</dbReference>
<dbReference type="SUPFAM" id="SSF56024">
    <property type="entry name" value="Phospholipase D/nuclease"/>
    <property type="match status" value="1"/>
</dbReference>
<dbReference type="Pfam" id="PF13091">
    <property type="entry name" value="PLDc_2"/>
    <property type="match status" value="1"/>
</dbReference>
<feature type="domain" description="Helicase ATP-binding" evidence="2">
    <location>
        <begin position="265"/>
        <end position="403"/>
    </location>
</feature>
<protein>
    <submittedName>
        <fullName evidence="4">NgoFVII family restriction endonuclease</fullName>
    </submittedName>
</protein>
<dbReference type="GO" id="GO:0004519">
    <property type="term" value="F:endonuclease activity"/>
    <property type="evidence" value="ECO:0007669"/>
    <property type="project" value="UniProtKB-KW"/>
</dbReference>
<organism evidence="4 5">
    <name type="scientific">Aphanizomenon flos-aquae FACHB-1040</name>
    <dbReference type="NCBI Taxonomy" id="2692887"/>
    <lineage>
        <taxon>Bacteria</taxon>
        <taxon>Bacillati</taxon>
        <taxon>Cyanobacteriota</taxon>
        <taxon>Cyanophyceae</taxon>
        <taxon>Nostocales</taxon>
        <taxon>Aphanizomenonaceae</taxon>
        <taxon>Aphanizomenon</taxon>
    </lineage>
</organism>
<sequence length="1139" mass="130631">MPRIFDNINDQLLPILKKSLQSANRADFCVGYFNLRGWKLIQEEIEQFTGGENNCCRLLIGMQKLPKDELQELLGLGISQKPIDRNKSFQLQKRIVQEFRQQLMIGKPNNADELGLKRLKSQLKAKKVVVKLYLRHPLHAKLYLVPQNHANLPAIGFLGSSNLTFSGLSAQGELNVDILDHDATHKLQTWFNERWEDNFCLDISNELAEIIDESWATDRLIDPYYVYLKMAYHLSQEARDGLSQYQIPSDFQLFPFQAAAVKIAAHYVNRRGGVMIGDVVGLGKTLVGTAIAKIIEEELGISTLIICPKNLVSMWEKYREEYGLRGAVISISQVTKILPTIPARFRLVLIDESHNLRNRDGQRYAAIKEYIEQSGSRCILLTATPYNKSYFDLSAQLRLFVPESKYLGIKPDNLITKLGGEHEFKRKYPQTDVKTLAAFEKSEYFEDWQQLMNRYMIRRTRSFIKNNYADTDPLNGRKYLQFTDGTRSYFPVRIPKTAKFTINNDDNYGKLYSSEVVEIINSLSLPRYGLGNYTLDKYKQPPTATEQQILNGLSRAGRRLMGFCRTNLFKRLESSGIAFLESLERHILRNYVYLYALENKLDIPIGTQDAEFLDTCNNDEDADTVNSTALDFEIGDDENDEGDEISFASLTSKDTEYKRQAKAIYELYQSKYQKRFKWLNSRLFNAELKKHLREDALSLLKLLNNCGEWNYQQDQKFQTLQKLVTQTHPNEKILIFTQFADTARYLQESLEKENIQQAALVTGKINDPTSIAYRFSPESNKQNIPQEQQVRILIATDVLSEGQNLQDCRIIINYDLPWAIIRLIQRTGRVDRIGQKAAEIFCYSFLPAEGVEELINLRGRLGERLQENANVVGTDEAFFEDTLSYQEILDLYHEKSGILDEAEDGEVDLTSEAFQIWKNAIDADPDLEKIIKNLPNVIYSTREYQGTNLDPEGVLMYLRTADGTDALAWINREGESVTQSQMRILRMARCNRNTPPLEKHPQHHEIVSQGADLVLEQHKTTGGQLGSSKGARYRTYYRLDAYIKKTETPLFSSLFSLGEDWQTLKKAVEEIYLYPLKETTIVKLNRQLKSGISDEQLATMIISLRDNNSLCVIHPEDGQQEAQIICSLGLFPGQLTTDN</sequence>
<dbReference type="InterPro" id="IPR049730">
    <property type="entry name" value="SNF2/RAD54-like_C"/>
</dbReference>
<name>A0ABR8BTN4_APHFL</name>
<dbReference type="Pfam" id="PF00271">
    <property type="entry name" value="Helicase_C"/>
    <property type="match status" value="1"/>
</dbReference>
<dbReference type="Gene3D" id="3.40.50.10810">
    <property type="entry name" value="Tandem AAA-ATPase domain"/>
    <property type="match status" value="2"/>
</dbReference>
<evidence type="ECO:0000256" key="1">
    <source>
        <dbReference type="ARBA" id="ARBA00022801"/>
    </source>
</evidence>
<dbReference type="Gene3D" id="3.40.50.300">
    <property type="entry name" value="P-loop containing nucleotide triphosphate hydrolases"/>
    <property type="match status" value="1"/>
</dbReference>
<dbReference type="SMART" id="SM00487">
    <property type="entry name" value="DEXDc"/>
    <property type="match status" value="1"/>
</dbReference>
<dbReference type="CDD" id="cd18793">
    <property type="entry name" value="SF2_C_SNF"/>
    <property type="match status" value="1"/>
</dbReference>
<dbReference type="CDD" id="cd09178">
    <property type="entry name" value="PLDc_N_Snf2_like"/>
    <property type="match status" value="1"/>
</dbReference>
<dbReference type="EMBL" id="JACJQT010000010">
    <property type="protein sequence ID" value="MBD2277835.1"/>
    <property type="molecule type" value="Genomic_DNA"/>
</dbReference>
<keyword evidence="5" id="KW-1185">Reference proteome</keyword>
<keyword evidence="4" id="KW-0255">Endonuclease</keyword>
<dbReference type="SUPFAM" id="SSF52540">
    <property type="entry name" value="P-loop containing nucleoside triphosphate hydrolases"/>
    <property type="match status" value="2"/>
</dbReference>
<dbReference type="InterPro" id="IPR014001">
    <property type="entry name" value="Helicase_ATP-bd"/>
</dbReference>
<keyword evidence="1" id="KW-0378">Hydrolase</keyword>
<evidence type="ECO:0000313" key="5">
    <source>
        <dbReference type="Proteomes" id="UP000606721"/>
    </source>
</evidence>
<dbReference type="PROSITE" id="PS51192">
    <property type="entry name" value="HELICASE_ATP_BIND_1"/>
    <property type="match status" value="1"/>
</dbReference>
<feature type="domain" description="Helicase C-terminal" evidence="3">
    <location>
        <begin position="719"/>
        <end position="880"/>
    </location>
</feature>
<dbReference type="Gene3D" id="3.30.870.10">
    <property type="entry name" value="Endonuclease Chain A"/>
    <property type="match status" value="1"/>
</dbReference>
<evidence type="ECO:0000313" key="4">
    <source>
        <dbReference type="EMBL" id="MBD2277835.1"/>
    </source>
</evidence>
<dbReference type="InterPro" id="IPR001650">
    <property type="entry name" value="Helicase_C-like"/>
</dbReference>
<dbReference type="RefSeq" id="WP_190382498.1">
    <property type="nucleotide sequence ID" value="NZ_JACJQT010000010.1"/>
</dbReference>
<dbReference type="PROSITE" id="PS51194">
    <property type="entry name" value="HELICASE_CTER"/>
    <property type="match status" value="1"/>
</dbReference>
<dbReference type="PANTHER" id="PTHR45766:SF6">
    <property type="entry name" value="SWI_SNF-RELATED MATRIX-ASSOCIATED ACTIN-DEPENDENT REGULATOR OF CHROMATIN SUBFAMILY A-LIKE PROTEIN 1"/>
    <property type="match status" value="1"/>
</dbReference>
<dbReference type="Proteomes" id="UP000606721">
    <property type="component" value="Unassembled WGS sequence"/>
</dbReference>
<keyword evidence="4" id="KW-0540">Nuclease</keyword>
<evidence type="ECO:0000259" key="3">
    <source>
        <dbReference type="PROSITE" id="PS51194"/>
    </source>
</evidence>
<gene>
    <name evidence="4" type="ORF">H6F99_05735</name>
</gene>
<dbReference type="InterPro" id="IPR025202">
    <property type="entry name" value="PLD-like_dom"/>
</dbReference>
<dbReference type="SMART" id="SM00490">
    <property type="entry name" value="HELICc"/>
    <property type="match status" value="1"/>
</dbReference>
<comment type="caution">
    <text evidence="4">The sequence shown here is derived from an EMBL/GenBank/DDBJ whole genome shotgun (WGS) entry which is preliminary data.</text>
</comment>
<dbReference type="InterPro" id="IPR027417">
    <property type="entry name" value="P-loop_NTPase"/>
</dbReference>
<accession>A0ABR8BTN4</accession>
<dbReference type="InterPro" id="IPR038718">
    <property type="entry name" value="SNF2-like_sf"/>
</dbReference>
<proteinExistence type="predicted"/>
<reference evidence="4 5" key="1">
    <citation type="journal article" date="2020" name="ISME J.">
        <title>Comparative genomics reveals insights into cyanobacterial evolution and habitat adaptation.</title>
        <authorList>
            <person name="Chen M.Y."/>
            <person name="Teng W.K."/>
            <person name="Zhao L."/>
            <person name="Hu C.X."/>
            <person name="Zhou Y.K."/>
            <person name="Han B.P."/>
            <person name="Song L.R."/>
            <person name="Shu W.S."/>
        </authorList>
    </citation>
    <scope>NUCLEOTIDE SEQUENCE [LARGE SCALE GENOMIC DNA]</scope>
    <source>
        <strain evidence="4 5">FACHB-1040</strain>
    </source>
</reference>
<evidence type="ECO:0000259" key="2">
    <source>
        <dbReference type="PROSITE" id="PS51192"/>
    </source>
</evidence>